<evidence type="ECO:0000313" key="2">
    <source>
        <dbReference type="Proteomes" id="UP000784128"/>
    </source>
</evidence>
<evidence type="ECO:0000313" key="1">
    <source>
        <dbReference type="EMBL" id="MBT1071277.1"/>
    </source>
</evidence>
<accession>A0ABS5U6I9</accession>
<dbReference type="PANTHER" id="PTHR36513">
    <property type="entry name" value="ABC TRANSMEMBRANE TYPE-1 DOMAIN-CONTAINING PROTEIN"/>
    <property type="match status" value="1"/>
</dbReference>
<organism evidence="1 2">
    <name type="scientific">Pelotalea chapellei</name>
    <dbReference type="NCBI Taxonomy" id="44671"/>
    <lineage>
        <taxon>Bacteria</taxon>
        <taxon>Pseudomonadati</taxon>
        <taxon>Thermodesulfobacteriota</taxon>
        <taxon>Desulfuromonadia</taxon>
        <taxon>Geobacterales</taxon>
        <taxon>Geobacteraceae</taxon>
        <taxon>Pelotalea</taxon>
    </lineage>
</organism>
<dbReference type="InterPro" id="IPR010297">
    <property type="entry name" value="DUF900_hydrolase"/>
</dbReference>
<name>A0ABS5U6I9_9BACT</name>
<dbReference type="PANTHER" id="PTHR36513:SF1">
    <property type="entry name" value="TRANSMEMBRANE PROTEIN"/>
    <property type="match status" value="1"/>
</dbReference>
<keyword evidence="1" id="KW-0378">Hydrolase</keyword>
<comment type="caution">
    <text evidence="1">The sequence shown here is derived from an EMBL/GenBank/DDBJ whole genome shotgun (WGS) entry which is preliminary data.</text>
</comment>
<keyword evidence="2" id="KW-1185">Reference proteome</keyword>
<dbReference type="EMBL" id="JAHDYS010000004">
    <property type="protein sequence ID" value="MBT1071277.1"/>
    <property type="molecule type" value="Genomic_DNA"/>
</dbReference>
<proteinExistence type="predicted"/>
<dbReference type="Proteomes" id="UP000784128">
    <property type="component" value="Unassembled WGS sequence"/>
</dbReference>
<reference evidence="1 2" key="1">
    <citation type="submission" date="2021-05" db="EMBL/GenBank/DDBJ databases">
        <title>The draft genome of Geobacter chapellei DSM 13688.</title>
        <authorList>
            <person name="Xu Z."/>
            <person name="Masuda Y."/>
            <person name="Itoh H."/>
            <person name="Senoo K."/>
        </authorList>
    </citation>
    <scope>NUCLEOTIDE SEQUENCE [LARGE SCALE GENOMIC DNA]</scope>
    <source>
        <strain evidence="1 2">DSM 13688</strain>
    </source>
</reference>
<dbReference type="SUPFAM" id="SSF53474">
    <property type="entry name" value="alpha/beta-Hydrolases"/>
    <property type="match status" value="1"/>
</dbReference>
<dbReference type="Pfam" id="PF05990">
    <property type="entry name" value="DUF900"/>
    <property type="match status" value="1"/>
</dbReference>
<dbReference type="RefSeq" id="WP_214296990.1">
    <property type="nucleotide sequence ID" value="NZ_JAHDYS010000004.1"/>
</dbReference>
<protein>
    <submittedName>
        <fullName evidence="1">Alpha/beta hydrolase</fullName>
    </submittedName>
</protein>
<dbReference type="InterPro" id="IPR029058">
    <property type="entry name" value="AB_hydrolase_fold"/>
</dbReference>
<dbReference type="GO" id="GO:0016787">
    <property type="term" value="F:hydrolase activity"/>
    <property type="evidence" value="ECO:0007669"/>
    <property type="project" value="UniProtKB-KW"/>
</dbReference>
<sequence>METYELFFATNRSHEGKDRWHPNGYGRKFSDDGVENLRFGKLKLKADGATVANHLAAAGDYGVGDGIALSEYLGKQAGSKGNMIIDAYQEVIPDKEVYQDHQAGVQLGSRAMFEDLKQLMDKTTDVVVYIHGFNVSWSEAVGAALALQIRLNASSLGDQSQSLRVVLFSWPSDGMALPFVSYKSDRTEAEASGKAFARGVLKLRDYLREICKRNGNPCGQDIHMLCHSMGNYALQEALPKIADNSGGRALPRIFENIFMCAPDVDADGFEDGKPLARLPELARTVSIYYNRQDKAMYVSDYTKGNPERLGSDGVARPALLNSKVQTIDCTSVVRGEGLIEHSYYLNGYINDDIRQSTDSLAFDDTRRMRKKKGEWLNLWELTV</sequence>
<gene>
    <name evidence="1" type="ORF">KJB30_05760</name>
</gene>